<accession>A0ABU6RB76</accession>
<reference evidence="1 2" key="1">
    <citation type="journal article" date="2023" name="Plants (Basel)">
        <title>Bridging the Gap: Combining Genomics and Transcriptomics Approaches to Understand Stylosanthes scabra, an Orphan Legume from the Brazilian Caatinga.</title>
        <authorList>
            <person name="Ferreira-Neto J.R.C."/>
            <person name="da Silva M.D."/>
            <person name="Binneck E."/>
            <person name="de Melo N.F."/>
            <person name="da Silva R.H."/>
            <person name="de Melo A.L.T.M."/>
            <person name="Pandolfi V."/>
            <person name="Bustamante F.O."/>
            <person name="Brasileiro-Vidal A.C."/>
            <person name="Benko-Iseppon A.M."/>
        </authorList>
    </citation>
    <scope>NUCLEOTIDE SEQUENCE [LARGE SCALE GENOMIC DNA]</scope>
    <source>
        <tissue evidence="1">Leaves</tissue>
    </source>
</reference>
<name>A0ABU6RB76_9FABA</name>
<organism evidence="1 2">
    <name type="scientific">Stylosanthes scabra</name>
    <dbReference type="NCBI Taxonomy" id="79078"/>
    <lineage>
        <taxon>Eukaryota</taxon>
        <taxon>Viridiplantae</taxon>
        <taxon>Streptophyta</taxon>
        <taxon>Embryophyta</taxon>
        <taxon>Tracheophyta</taxon>
        <taxon>Spermatophyta</taxon>
        <taxon>Magnoliopsida</taxon>
        <taxon>eudicotyledons</taxon>
        <taxon>Gunneridae</taxon>
        <taxon>Pentapetalae</taxon>
        <taxon>rosids</taxon>
        <taxon>fabids</taxon>
        <taxon>Fabales</taxon>
        <taxon>Fabaceae</taxon>
        <taxon>Papilionoideae</taxon>
        <taxon>50 kb inversion clade</taxon>
        <taxon>dalbergioids sensu lato</taxon>
        <taxon>Dalbergieae</taxon>
        <taxon>Pterocarpus clade</taxon>
        <taxon>Stylosanthes</taxon>
    </lineage>
</organism>
<gene>
    <name evidence="1" type="ORF">PIB30_028060</name>
</gene>
<comment type="caution">
    <text evidence="1">The sequence shown here is derived from an EMBL/GenBank/DDBJ whole genome shotgun (WGS) entry which is preliminary data.</text>
</comment>
<keyword evidence="2" id="KW-1185">Reference proteome</keyword>
<sequence length="218" mass="24630">MAHIARNEFAEAEASGLDHIRGLIATTRGGNFILEGANGDRHWSMNPNDQMILIDIPSHHAIIILFVPDSDWSVVVVWRSHMTSLRQLCNTLRLPLPGFLKQTEDGMAKGTVHRFLVTLPPGPNVDVLSAAGRNSNDEVIAREDAAAAMIRKIIQEIGYVIHDYNHERAETLQRSNSSHYSDLDRMRHRNHKLMVEFMEFRELYAPTYNSLTSSESSD</sequence>
<proteinExistence type="predicted"/>
<dbReference type="Proteomes" id="UP001341840">
    <property type="component" value="Unassembled WGS sequence"/>
</dbReference>
<evidence type="ECO:0000313" key="1">
    <source>
        <dbReference type="EMBL" id="MED6121232.1"/>
    </source>
</evidence>
<dbReference type="EMBL" id="JASCZI010030318">
    <property type="protein sequence ID" value="MED6121232.1"/>
    <property type="molecule type" value="Genomic_DNA"/>
</dbReference>
<evidence type="ECO:0000313" key="2">
    <source>
        <dbReference type="Proteomes" id="UP001341840"/>
    </source>
</evidence>
<protein>
    <submittedName>
        <fullName evidence="1">Uncharacterized protein</fullName>
    </submittedName>
</protein>